<evidence type="ECO:0000256" key="1">
    <source>
        <dbReference type="ARBA" id="ARBA00023015"/>
    </source>
</evidence>
<keyword evidence="1" id="KW-0805">Transcription regulation</keyword>
<dbReference type="PANTHER" id="PTHR47506">
    <property type="entry name" value="TRANSCRIPTIONAL REGULATORY PROTEIN"/>
    <property type="match status" value="1"/>
</dbReference>
<dbReference type="SUPFAM" id="SSF48498">
    <property type="entry name" value="Tetracyclin repressor-like, C-terminal domain"/>
    <property type="match status" value="1"/>
</dbReference>
<sequence length="204" mass="22329">MASRAETRDRLLEAAVRTLAVEGYGGTTARSIARTGGFAPGVIYYHFDDLEALLVAALHHTSKARRARYEEALGSCKDATELISRLRELYAEDMSDKGHIDAVQELVTASATSERLRAELLAHIDSWSRFAADAVRRLVAGTPFEDMAPSRDLGMIAVAMFLGVQTLTHLDGDRSRVESLFATAEPAAVLWDTLMRGHTPDPDK</sequence>
<reference evidence="6 7" key="1">
    <citation type="submission" date="2018-08" db="EMBL/GenBank/DDBJ databases">
        <title>Actinomadura spongicola sp. nov., isolated from marine sponge Leucetta chagosensis.</title>
        <authorList>
            <person name="Li L."/>
            <person name="Lin H.W."/>
        </authorList>
    </citation>
    <scope>NUCLEOTIDE SEQUENCE [LARGE SCALE GENOMIC DNA]</scope>
    <source>
        <strain evidence="6 7">LHW52907</strain>
    </source>
</reference>
<feature type="domain" description="HTH tetR-type" evidence="5">
    <location>
        <begin position="5"/>
        <end position="65"/>
    </location>
</feature>
<accession>A0A372GB33</accession>
<comment type="caution">
    <text evidence="6">The sequence shown here is derived from an EMBL/GenBank/DDBJ whole genome shotgun (WGS) entry which is preliminary data.</text>
</comment>
<dbReference type="OrthoDB" id="3474596at2"/>
<dbReference type="Gene3D" id="1.10.357.10">
    <property type="entry name" value="Tetracycline Repressor, domain 2"/>
    <property type="match status" value="1"/>
</dbReference>
<evidence type="ECO:0000313" key="7">
    <source>
        <dbReference type="Proteomes" id="UP000262882"/>
    </source>
</evidence>
<dbReference type="AlphaFoldDB" id="A0A372GB33"/>
<dbReference type="InterPro" id="IPR036271">
    <property type="entry name" value="Tet_transcr_reg_TetR-rel_C_sf"/>
</dbReference>
<feature type="DNA-binding region" description="H-T-H motif" evidence="4">
    <location>
        <begin position="28"/>
        <end position="47"/>
    </location>
</feature>
<gene>
    <name evidence="6" type="ORF">D0T12_27555</name>
</gene>
<evidence type="ECO:0000256" key="3">
    <source>
        <dbReference type="ARBA" id="ARBA00023163"/>
    </source>
</evidence>
<dbReference type="PRINTS" id="PR00455">
    <property type="entry name" value="HTHTETR"/>
</dbReference>
<dbReference type="Pfam" id="PF00440">
    <property type="entry name" value="TetR_N"/>
    <property type="match status" value="1"/>
</dbReference>
<dbReference type="PROSITE" id="PS50977">
    <property type="entry name" value="HTH_TETR_2"/>
    <property type="match status" value="1"/>
</dbReference>
<dbReference type="RefSeq" id="WP_117402969.1">
    <property type="nucleotide sequence ID" value="NZ_QVNQ01000009.1"/>
</dbReference>
<evidence type="ECO:0000256" key="2">
    <source>
        <dbReference type="ARBA" id="ARBA00023125"/>
    </source>
</evidence>
<protein>
    <submittedName>
        <fullName evidence="6">TetR/AcrR family transcriptional regulator</fullName>
    </submittedName>
</protein>
<dbReference type="Proteomes" id="UP000262882">
    <property type="component" value="Unassembled WGS sequence"/>
</dbReference>
<dbReference type="InterPro" id="IPR001647">
    <property type="entry name" value="HTH_TetR"/>
</dbReference>
<dbReference type="GO" id="GO:0003677">
    <property type="term" value="F:DNA binding"/>
    <property type="evidence" value="ECO:0007669"/>
    <property type="project" value="UniProtKB-UniRule"/>
</dbReference>
<evidence type="ECO:0000259" key="5">
    <source>
        <dbReference type="PROSITE" id="PS50977"/>
    </source>
</evidence>
<evidence type="ECO:0000313" key="6">
    <source>
        <dbReference type="EMBL" id="RFS82547.1"/>
    </source>
</evidence>
<keyword evidence="7" id="KW-1185">Reference proteome</keyword>
<organism evidence="6 7">
    <name type="scientific">Actinomadura spongiicola</name>
    <dbReference type="NCBI Taxonomy" id="2303421"/>
    <lineage>
        <taxon>Bacteria</taxon>
        <taxon>Bacillati</taxon>
        <taxon>Actinomycetota</taxon>
        <taxon>Actinomycetes</taxon>
        <taxon>Streptosporangiales</taxon>
        <taxon>Thermomonosporaceae</taxon>
        <taxon>Actinomadura</taxon>
    </lineage>
</organism>
<dbReference type="EMBL" id="QVNQ01000009">
    <property type="protein sequence ID" value="RFS82547.1"/>
    <property type="molecule type" value="Genomic_DNA"/>
</dbReference>
<keyword evidence="2 4" id="KW-0238">DNA-binding</keyword>
<proteinExistence type="predicted"/>
<dbReference type="SUPFAM" id="SSF46689">
    <property type="entry name" value="Homeodomain-like"/>
    <property type="match status" value="1"/>
</dbReference>
<dbReference type="PANTHER" id="PTHR47506:SF1">
    <property type="entry name" value="HTH-TYPE TRANSCRIPTIONAL REGULATOR YJDC"/>
    <property type="match status" value="1"/>
</dbReference>
<dbReference type="InterPro" id="IPR009057">
    <property type="entry name" value="Homeodomain-like_sf"/>
</dbReference>
<evidence type="ECO:0000256" key="4">
    <source>
        <dbReference type="PROSITE-ProRule" id="PRU00335"/>
    </source>
</evidence>
<keyword evidence="3" id="KW-0804">Transcription</keyword>
<name>A0A372GB33_9ACTN</name>